<keyword evidence="1" id="KW-0805">Transcription regulation</keyword>
<dbReference type="RefSeq" id="WP_189968054.1">
    <property type="nucleotide sequence ID" value="NZ_BMUA01000021.1"/>
</dbReference>
<protein>
    <submittedName>
        <fullName evidence="6">ArsR family transcriptional regulator</fullName>
    </submittedName>
</protein>
<evidence type="ECO:0000313" key="6">
    <source>
        <dbReference type="EMBL" id="GHI40321.1"/>
    </source>
</evidence>
<dbReference type="Gene3D" id="1.10.10.10">
    <property type="entry name" value="Winged helix-like DNA-binding domain superfamily/Winged helix DNA-binding domain"/>
    <property type="match status" value="1"/>
</dbReference>
<feature type="domain" description="HTH hxlR-type" evidence="5">
    <location>
        <begin position="14"/>
        <end position="111"/>
    </location>
</feature>
<name>A0ABQ3QSS2_9ACTN</name>
<reference evidence="6" key="1">
    <citation type="submission" date="2024-05" db="EMBL/GenBank/DDBJ databases">
        <title>Whole genome shotgun sequence of Streptomyces violascens NBRC 12920.</title>
        <authorList>
            <person name="Komaki H."/>
            <person name="Tamura T."/>
        </authorList>
    </citation>
    <scope>NUCLEOTIDE SEQUENCE</scope>
    <source>
        <strain evidence="6">NBRC 12920</strain>
    </source>
</reference>
<dbReference type="SUPFAM" id="SSF46785">
    <property type="entry name" value="Winged helix' DNA-binding domain"/>
    <property type="match status" value="1"/>
</dbReference>
<evidence type="ECO:0000313" key="7">
    <source>
        <dbReference type="Proteomes" id="UP001050808"/>
    </source>
</evidence>
<comment type="caution">
    <text evidence="6">The sequence shown here is derived from an EMBL/GenBank/DDBJ whole genome shotgun (WGS) entry which is preliminary data.</text>
</comment>
<dbReference type="InterPro" id="IPR002577">
    <property type="entry name" value="HTH_HxlR"/>
</dbReference>
<evidence type="ECO:0000256" key="3">
    <source>
        <dbReference type="ARBA" id="ARBA00023163"/>
    </source>
</evidence>
<dbReference type="Pfam" id="PF01638">
    <property type="entry name" value="HxlR"/>
    <property type="match status" value="1"/>
</dbReference>
<keyword evidence="7" id="KW-1185">Reference proteome</keyword>
<dbReference type="InterPro" id="IPR036388">
    <property type="entry name" value="WH-like_DNA-bd_sf"/>
</dbReference>
<proteinExistence type="predicted"/>
<evidence type="ECO:0000256" key="1">
    <source>
        <dbReference type="ARBA" id="ARBA00023015"/>
    </source>
</evidence>
<feature type="region of interest" description="Disordered" evidence="4">
    <location>
        <begin position="140"/>
        <end position="179"/>
    </location>
</feature>
<dbReference type="PANTHER" id="PTHR33204">
    <property type="entry name" value="TRANSCRIPTIONAL REGULATOR, MARR FAMILY"/>
    <property type="match status" value="1"/>
</dbReference>
<dbReference type="PROSITE" id="PS51118">
    <property type="entry name" value="HTH_HXLR"/>
    <property type="match status" value="1"/>
</dbReference>
<sequence length="179" mass="20082">MTLGKDYDYAAQECSIARALEIIGERWTLLVMRDALYGVRRFNHFAEHLKIPRAVLAARLRALAEAGLLEKHQYQLTPPRHEYLVTARGRALWPVLRSLGLWGRECLPGAEPLRTFHHADCGTELGWYGECPGCGDSVAPRDVETRPGPGALSEPRDPISRALRAPRLLLQPFDTEEST</sequence>
<evidence type="ECO:0000256" key="4">
    <source>
        <dbReference type="SAM" id="MobiDB-lite"/>
    </source>
</evidence>
<feature type="compositionally biased region" description="Low complexity" evidence="4">
    <location>
        <begin position="161"/>
        <end position="170"/>
    </location>
</feature>
<evidence type="ECO:0000259" key="5">
    <source>
        <dbReference type="PROSITE" id="PS51118"/>
    </source>
</evidence>
<keyword evidence="2" id="KW-0238">DNA-binding</keyword>
<evidence type="ECO:0000256" key="2">
    <source>
        <dbReference type="ARBA" id="ARBA00023125"/>
    </source>
</evidence>
<dbReference type="EMBL" id="BNDY01000017">
    <property type="protein sequence ID" value="GHI40321.1"/>
    <property type="molecule type" value="Genomic_DNA"/>
</dbReference>
<dbReference type="PANTHER" id="PTHR33204:SF18">
    <property type="entry name" value="TRANSCRIPTIONAL REGULATORY PROTEIN"/>
    <property type="match status" value="1"/>
</dbReference>
<keyword evidence="3" id="KW-0804">Transcription</keyword>
<dbReference type="Proteomes" id="UP001050808">
    <property type="component" value="Unassembled WGS sequence"/>
</dbReference>
<dbReference type="InterPro" id="IPR036390">
    <property type="entry name" value="WH_DNA-bd_sf"/>
</dbReference>
<gene>
    <name evidence="6" type="ORF">Sviol_47290</name>
</gene>
<accession>A0ABQ3QSS2</accession>
<organism evidence="6 7">
    <name type="scientific">Streptomyces violascens</name>
    <dbReference type="NCBI Taxonomy" id="67381"/>
    <lineage>
        <taxon>Bacteria</taxon>
        <taxon>Bacillati</taxon>
        <taxon>Actinomycetota</taxon>
        <taxon>Actinomycetes</taxon>
        <taxon>Kitasatosporales</taxon>
        <taxon>Streptomycetaceae</taxon>
        <taxon>Streptomyces</taxon>
    </lineage>
</organism>